<name>A0A1B8G7A7_9PEZI</name>
<reference evidence="1 2" key="1">
    <citation type="submission" date="2016-03" db="EMBL/GenBank/DDBJ databases">
        <title>Comparative genomics of Pseudogymnoascus destructans, the fungus causing white-nose syndrome of bats.</title>
        <authorList>
            <person name="Palmer J.M."/>
            <person name="Drees K.P."/>
            <person name="Foster J.T."/>
            <person name="Lindner D.L."/>
        </authorList>
    </citation>
    <scope>NUCLEOTIDE SEQUENCE [LARGE SCALE GENOMIC DNA]</scope>
    <source>
        <strain evidence="1 2">UAMH 10579</strain>
    </source>
</reference>
<sequence>MEFVTAAGIALDAEFIKGPVIAGIGFGHVILCRTCWSLNSSDEGLYGGRIRTGVWAGHRFDIATRERHDRSAKDEEWKNVSEEVSAEVAAIWESEYGAGWRERFI</sequence>
<dbReference type="EMBL" id="KV460282">
    <property type="protein sequence ID" value="OBT91701.1"/>
    <property type="molecule type" value="Genomic_DNA"/>
</dbReference>
<accession>A0A1B8G7A7</accession>
<keyword evidence="2" id="KW-1185">Reference proteome</keyword>
<organism evidence="1 2">
    <name type="scientific">Pseudogymnoascus verrucosus</name>
    <dbReference type="NCBI Taxonomy" id="342668"/>
    <lineage>
        <taxon>Eukaryota</taxon>
        <taxon>Fungi</taxon>
        <taxon>Dikarya</taxon>
        <taxon>Ascomycota</taxon>
        <taxon>Pezizomycotina</taxon>
        <taxon>Leotiomycetes</taxon>
        <taxon>Thelebolales</taxon>
        <taxon>Thelebolaceae</taxon>
        <taxon>Pseudogymnoascus</taxon>
    </lineage>
</organism>
<dbReference type="Proteomes" id="UP000091956">
    <property type="component" value="Unassembled WGS sequence"/>
</dbReference>
<protein>
    <submittedName>
        <fullName evidence="1">Uncharacterized protein</fullName>
    </submittedName>
</protein>
<dbReference type="STRING" id="342668.A0A1B8G7A7"/>
<dbReference type="AlphaFoldDB" id="A0A1B8G7A7"/>
<gene>
    <name evidence="1" type="ORF">VE01_10253</name>
</gene>
<dbReference type="RefSeq" id="XP_018125434.1">
    <property type="nucleotide sequence ID" value="XM_018279656.2"/>
</dbReference>
<evidence type="ECO:0000313" key="2">
    <source>
        <dbReference type="Proteomes" id="UP000091956"/>
    </source>
</evidence>
<proteinExistence type="predicted"/>
<dbReference type="GeneID" id="28843639"/>
<evidence type="ECO:0000313" key="1">
    <source>
        <dbReference type="EMBL" id="OBT91701.1"/>
    </source>
</evidence>
<reference evidence="2" key="2">
    <citation type="journal article" date="2018" name="Nat. Commun.">
        <title>Extreme sensitivity to ultraviolet light in the fungal pathogen causing white-nose syndrome of bats.</title>
        <authorList>
            <person name="Palmer J.M."/>
            <person name="Drees K.P."/>
            <person name="Foster J.T."/>
            <person name="Lindner D.L."/>
        </authorList>
    </citation>
    <scope>NUCLEOTIDE SEQUENCE [LARGE SCALE GENOMIC DNA]</scope>
    <source>
        <strain evidence="2">UAMH 10579</strain>
    </source>
</reference>